<organism evidence="1 2">
    <name type="scientific">Sphaerulina musiva (strain SO2202)</name>
    <name type="common">Poplar stem canker fungus</name>
    <name type="synonym">Septoria musiva</name>
    <dbReference type="NCBI Taxonomy" id="692275"/>
    <lineage>
        <taxon>Eukaryota</taxon>
        <taxon>Fungi</taxon>
        <taxon>Dikarya</taxon>
        <taxon>Ascomycota</taxon>
        <taxon>Pezizomycotina</taxon>
        <taxon>Dothideomycetes</taxon>
        <taxon>Dothideomycetidae</taxon>
        <taxon>Mycosphaerellales</taxon>
        <taxon>Mycosphaerellaceae</taxon>
        <taxon>Sphaerulina</taxon>
    </lineage>
</organism>
<sequence length="378" mass="42490">MSPPRSDTPRQYRKYKKAELVALATKRRLPVPSGGSKTPHRFDYIVALKDADQNIFRFLDLPAGKKSTCFPQILRTSKAVNAEASGLPYTLNYINVEIGPDGVYSHGLGCGTYGPSGMTKEQDFTQLDWPDFLRRVRYMRLKFPSSPWRSQTHTLRDKRGESMGNTLYSLCLMLRNGNRLRRLRIEMKPDATSTFESLQSLLYPVRLLPGVEVTFHAPPHSPPIRLSAFSHSSLSHSLAPLFPSTTTTSSSLLPPHPAPITRGQGQKLIHDCIILISALKDSSIPSSPVPGPVPPKKYLRQRALKLQLKGSRVANSRDTMAREHWPAWRRTFRAAIERLRAGLEDQNVMRAQLDPQVLAGVYALLMLDIDFARIKKVD</sequence>
<dbReference type="HOGENOM" id="CLU_731913_0_0_1"/>
<gene>
    <name evidence="1" type="ORF">SEPMUDRAFT_135029</name>
</gene>
<accession>N1QHW9</accession>
<keyword evidence="2" id="KW-1185">Reference proteome</keyword>
<dbReference type="OrthoDB" id="3640584at2759"/>
<dbReference type="RefSeq" id="XP_016758864.1">
    <property type="nucleotide sequence ID" value="XM_016902676.1"/>
</dbReference>
<name>N1QHW9_SPHMS</name>
<reference evidence="1 2" key="1">
    <citation type="journal article" date="2012" name="PLoS Pathog.">
        <title>Diverse lifestyles and strategies of plant pathogenesis encoded in the genomes of eighteen Dothideomycetes fungi.</title>
        <authorList>
            <person name="Ohm R.A."/>
            <person name="Feau N."/>
            <person name="Henrissat B."/>
            <person name="Schoch C.L."/>
            <person name="Horwitz B.A."/>
            <person name="Barry K.W."/>
            <person name="Condon B.J."/>
            <person name="Copeland A.C."/>
            <person name="Dhillon B."/>
            <person name="Glaser F."/>
            <person name="Hesse C.N."/>
            <person name="Kosti I."/>
            <person name="LaButti K."/>
            <person name="Lindquist E.A."/>
            <person name="Lucas S."/>
            <person name="Salamov A.A."/>
            <person name="Bradshaw R.E."/>
            <person name="Ciuffetti L."/>
            <person name="Hamelin R.C."/>
            <person name="Kema G.H.J."/>
            <person name="Lawrence C."/>
            <person name="Scott J.A."/>
            <person name="Spatafora J.W."/>
            <person name="Turgeon B.G."/>
            <person name="de Wit P.J.G.M."/>
            <person name="Zhong S."/>
            <person name="Goodwin S.B."/>
            <person name="Grigoriev I.V."/>
        </authorList>
    </citation>
    <scope>NUCLEOTIDE SEQUENCE [LARGE SCALE GENOMIC DNA]</scope>
    <source>
        <strain evidence="1 2">SO2202</strain>
    </source>
</reference>
<dbReference type="GeneID" id="27899813"/>
<protein>
    <submittedName>
        <fullName evidence="1">Uncharacterized protein</fullName>
    </submittedName>
</protein>
<dbReference type="AlphaFoldDB" id="N1QHW9"/>
<dbReference type="Proteomes" id="UP000016931">
    <property type="component" value="Unassembled WGS sequence"/>
</dbReference>
<evidence type="ECO:0000313" key="1">
    <source>
        <dbReference type="EMBL" id="EMF10743.1"/>
    </source>
</evidence>
<evidence type="ECO:0000313" key="2">
    <source>
        <dbReference type="Proteomes" id="UP000016931"/>
    </source>
</evidence>
<dbReference type="EMBL" id="KB456267">
    <property type="protein sequence ID" value="EMF10743.1"/>
    <property type="molecule type" value="Genomic_DNA"/>
</dbReference>
<proteinExistence type="predicted"/>
<dbReference type="eggNOG" id="ENOG502TBAK">
    <property type="taxonomic scope" value="Eukaryota"/>
</dbReference>